<organism evidence="6 7">
    <name type="scientific">Haemaphysalis longicornis</name>
    <name type="common">Bush tick</name>
    <dbReference type="NCBI Taxonomy" id="44386"/>
    <lineage>
        <taxon>Eukaryota</taxon>
        <taxon>Metazoa</taxon>
        <taxon>Ecdysozoa</taxon>
        <taxon>Arthropoda</taxon>
        <taxon>Chelicerata</taxon>
        <taxon>Arachnida</taxon>
        <taxon>Acari</taxon>
        <taxon>Parasitiformes</taxon>
        <taxon>Ixodida</taxon>
        <taxon>Ixodoidea</taxon>
        <taxon>Ixodidae</taxon>
        <taxon>Haemaphysalinae</taxon>
        <taxon>Haemaphysalis</taxon>
    </lineage>
</organism>
<protein>
    <recommendedName>
        <fullName evidence="5">RING-type domain-containing protein</fullName>
    </recommendedName>
</protein>
<dbReference type="PROSITE" id="PS50089">
    <property type="entry name" value="ZF_RING_2"/>
    <property type="match status" value="1"/>
</dbReference>
<dbReference type="InterPro" id="IPR013083">
    <property type="entry name" value="Znf_RING/FYVE/PHD"/>
</dbReference>
<dbReference type="Proteomes" id="UP000821853">
    <property type="component" value="Unassembled WGS sequence"/>
</dbReference>
<evidence type="ECO:0000259" key="5">
    <source>
        <dbReference type="PROSITE" id="PS50089"/>
    </source>
</evidence>
<evidence type="ECO:0000256" key="3">
    <source>
        <dbReference type="PROSITE-ProRule" id="PRU00175"/>
    </source>
</evidence>
<dbReference type="EMBL" id="JABSTR010000962">
    <property type="protein sequence ID" value="KAH9383070.1"/>
    <property type="molecule type" value="Genomic_DNA"/>
</dbReference>
<evidence type="ECO:0000313" key="7">
    <source>
        <dbReference type="Proteomes" id="UP000821853"/>
    </source>
</evidence>
<keyword evidence="7" id="KW-1185">Reference proteome</keyword>
<dbReference type="InterPro" id="IPR001841">
    <property type="entry name" value="Znf_RING"/>
</dbReference>
<reference evidence="6 7" key="1">
    <citation type="journal article" date="2020" name="Cell">
        <title>Large-Scale Comparative Analyses of Tick Genomes Elucidate Their Genetic Diversity and Vector Capacities.</title>
        <authorList>
            <consortium name="Tick Genome and Microbiome Consortium (TIGMIC)"/>
            <person name="Jia N."/>
            <person name="Wang J."/>
            <person name="Shi W."/>
            <person name="Du L."/>
            <person name="Sun Y."/>
            <person name="Zhan W."/>
            <person name="Jiang J.F."/>
            <person name="Wang Q."/>
            <person name="Zhang B."/>
            <person name="Ji P."/>
            <person name="Bell-Sakyi L."/>
            <person name="Cui X.M."/>
            <person name="Yuan T.T."/>
            <person name="Jiang B.G."/>
            <person name="Yang W.F."/>
            <person name="Lam T.T."/>
            <person name="Chang Q.C."/>
            <person name="Ding S.J."/>
            <person name="Wang X.J."/>
            <person name="Zhu J.G."/>
            <person name="Ruan X.D."/>
            <person name="Zhao L."/>
            <person name="Wei J.T."/>
            <person name="Ye R.Z."/>
            <person name="Que T.C."/>
            <person name="Du C.H."/>
            <person name="Zhou Y.H."/>
            <person name="Cheng J.X."/>
            <person name="Dai P.F."/>
            <person name="Guo W.B."/>
            <person name="Han X.H."/>
            <person name="Huang E.J."/>
            <person name="Li L.F."/>
            <person name="Wei W."/>
            <person name="Gao Y.C."/>
            <person name="Liu J.Z."/>
            <person name="Shao H.Z."/>
            <person name="Wang X."/>
            <person name="Wang C.C."/>
            <person name="Yang T.C."/>
            <person name="Huo Q.B."/>
            <person name="Li W."/>
            <person name="Chen H.Y."/>
            <person name="Chen S.E."/>
            <person name="Zhou L.G."/>
            <person name="Ni X.B."/>
            <person name="Tian J.H."/>
            <person name="Sheng Y."/>
            <person name="Liu T."/>
            <person name="Pan Y.S."/>
            <person name="Xia L.Y."/>
            <person name="Li J."/>
            <person name="Zhao F."/>
            <person name="Cao W.C."/>
        </authorList>
    </citation>
    <scope>NUCLEOTIDE SEQUENCE [LARGE SCALE GENOMIC DNA]</scope>
    <source>
        <strain evidence="6">HaeL-2018</strain>
    </source>
</reference>
<dbReference type="Gene3D" id="3.30.40.10">
    <property type="entry name" value="Zinc/RING finger domain, C3HC4 (zinc finger)"/>
    <property type="match status" value="1"/>
</dbReference>
<proteinExistence type="predicted"/>
<dbReference type="OrthoDB" id="9049620at2759"/>
<feature type="compositionally biased region" description="Basic residues" evidence="4">
    <location>
        <begin position="282"/>
        <end position="297"/>
    </location>
</feature>
<keyword evidence="1 3" id="KW-0863">Zinc-finger</keyword>
<name>A0A9J6H5T8_HAELO</name>
<feature type="compositionally biased region" description="Basic and acidic residues" evidence="4">
    <location>
        <begin position="240"/>
        <end position="253"/>
    </location>
</feature>
<sequence length="297" mass="32540">MATSSEPKLYLLMGFDAVYDRPLVEFIDSLPATVPVCAFCRAVPSEHYKLACKHVFCGACFEDIVRSLLCPVGCKSMPTDKAVPKQTTNFETVSLLLVFCWNKRRGCPYTGDLAYLRRHFLGCDFYEVTCSLCFQTMPRPKLAAHFGAVHCKRRRSARHGVATGDESGDPTRAELTHAQVSGLRTIEINLPGLNAAVKKAVKAAAPKMTEDLKQHSEALFFELSNGVRTDQGPPGGILRRGGDGPPGERHSGTCDRCVASAAGDPREGLHLGRGTLLEAPRRNRPRRQPRVPHRAGL</sequence>
<gene>
    <name evidence="6" type="ORF">HPB48_023792</name>
</gene>
<dbReference type="AlphaFoldDB" id="A0A9J6H5T8"/>
<dbReference type="GO" id="GO:0008270">
    <property type="term" value="F:zinc ion binding"/>
    <property type="evidence" value="ECO:0007669"/>
    <property type="project" value="UniProtKB-KW"/>
</dbReference>
<keyword evidence="2" id="KW-0862">Zinc</keyword>
<dbReference type="SUPFAM" id="SSF57850">
    <property type="entry name" value="RING/U-box"/>
    <property type="match status" value="1"/>
</dbReference>
<evidence type="ECO:0000256" key="1">
    <source>
        <dbReference type="ARBA" id="ARBA00022771"/>
    </source>
</evidence>
<feature type="region of interest" description="Disordered" evidence="4">
    <location>
        <begin position="224"/>
        <end position="297"/>
    </location>
</feature>
<evidence type="ECO:0000256" key="2">
    <source>
        <dbReference type="ARBA" id="ARBA00022833"/>
    </source>
</evidence>
<dbReference type="SUPFAM" id="SSF49599">
    <property type="entry name" value="TRAF domain-like"/>
    <property type="match status" value="1"/>
</dbReference>
<comment type="caution">
    <text evidence="6">The sequence shown here is derived from an EMBL/GenBank/DDBJ whole genome shotgun (WGS) entry which is preliminary data.</text>
</comment>
<keyword evidence="1 3" id="KW-0479">Metal-binding</keyword>
<evidence type="ECO:0000256" key="4">
    <source>
        <dbReference type="SAM" id="MobiDB-lite"/>
    </source>
</evidence>
<dbReference type="VEuPathDB" id="VectorBase:HLOH_044738"/>
<accession>A0A9J6H5T8</accession>
<feature type="domain" description="RING-type" evidence="5">
    <location>
        <begin position="37"/>
        <end position="72"/>
    </location>
</feature>
<evidence type="ECO:0000313" key="6">
    <source>
        <dbReference type="EMBL" id="KAH9383070.1"/>
    </source>
</evidence>